<evidence type="ECO:0000313" key="7">
    <source>
        <dbReference type="EMBL" id="JAI57811.1"/>
    </source>
</evidence>
<evidence type="ECO:0000256" key="3">
    <source>
        <dbReference type="ARBA" id="ARBA00022777"/>
    </source>
</evidence>
<feature type="domain" description="GDP-fucose pyrophosphorylase" evidence="6">
    <location>
        <begin position="98"/>
        <end position="508"/>
    </location>
</feature>
<keyword evidence="1" id="KW-0808">Transferase</keyword>
<dbReference type="PRINTS" id="PR00960">
    <property type="entry name" value="LMBPPROTEIN"/>
</dbReference>
<dbReference type="GO" id="GO:0005524">
    <property type="term" value="F:ATP binding"/>
    <property type="evidence" value="ECO:0007669"/>
    <property type="project" value="UniProtKB-KW"/>
</dbReference>
<dbReference type="GO" id="GO:0042352">
    <property type="term" value="P:GDP-L-fucose salvage"/>
    <property type="evidence" value="ECO:0007669"/>
    <property type="project" value="TreeGrafter"/>
</dbReference>
<dbReference type="InterPro" id="IPR012887">
    <property type="entry name" value="GDP_fucose_pyrophosphorylase"/>
</dbReference>
<dbReference type="AlphaFoldDB" id="A0A0P4VVN7"/>
<dbReference type="GO" id="GO:0050201">
    <property type="term" value="F:fucokinase activity"/>
    <property type="evidence" value="ECO:0007669"/>
    <property type="project" value="TreeGrafter"/>
</dbReference>
<dbReference type="PANTHER" id="PTHR32463:SF0">
    <property type="entry name" value="L-FUCOSE KINASE"/>
    <property type="match status" value="1"/>
</dbReference>
<name>A0A0P4VVN7_SCYOL</name>
<evidence type="ECO:0000256" key="4">
    <source>
        <dbReference type="ARBA" id="ARBA00022840"/>
    </source>
</evidence>
<evidence type="ECO:0000259" key="5">
    <source>
        <dbReference type="Pfam" id="PF00288"/>
    </source>
</evidence>
<dbReference type="SUPFAM" id="SSF54211">
    <property type="entry name" value="Ribosomal protein S5 domain 2-like"/>
    <property type="match status" value="1"/>
</dbReference>
<keyword evidence="4" id="KW-0067">ATP-binding</keyword>
<dbReference type="InterPro" id="IPR020568">
    <property type="entry name" value="Ribosomal_Su5_D2-typ_SF"/>
</dbReference>
<dbReference type="EMBL" id="GDRN01104985">
    <property type="protein sequence ID" value="JAI57811.1"/>
    <property type="molecule type" value="Transcribed_RNA"/>
</dbReference>
<sequence>MSSKEHSSLQWTAIVVTCASENLRGGVEEECRRLSKGGLLPDHDLLVVVADPMQPGSPQGGRPVPGVGSGGATINAMFVAIERLSAQHQHTTINSELVHHSRILVVHLGRMLAHCPGGAALLRLDPQLTCVPPHVQITPPTLLQHTLWTATKLSENTACGVWITSLDTFLPSISVMGHPAPSPGPGVGALVCTVQTPLDVATQHGVVLSRDSQHINKMVYRMPLEDLKKTFREESASVISGAVYLSPPLTETLLGLHTIPPLDRCTYYGMDSGVPSLQVSLYFDLLLPLCSDVSHEEYVNGQCGATYAQAANYSPLFQQESRSARLQIWKQLQGFNAFVYPLGGEVKHHYLGMNLPYKDSLLSLLPSSSILYNERCEADSGNTVIVNTVLEGNITTCGEKAYIFDSWIGRDVSLSLVGPSVLNGLWLMDCAASLKIPGGCVWQQYTLAQCNVVTCHGWTDHLALHHEEPTATIFNTSWSVFLSRTRIQREDLWENSCKVQDLLSAKIFLPGLPIAEQISIFSALIRAACSDSQQEDWKSKLVKWRASSRMSLAEAIFNCDVKKVIQTQEMIFLESFKQYLIKTADDLGGMSLIPLFQYFVKRGLAPVNQVLHTLHTLLHVPRLSTSRLFSNVADLLGCLAQGKGGLRSGPAGNPLWRSALVELKKGHQMEAVQQMLDVCEDWISSGQPENLIRAARHYERASQIVISQQVETADVHVSPMWVSPEVRHSVGVGVWVEAHSPARLDLAGGWTDTPPICYEQGGAVLNIAIKVNKKKPIGARARFIPELQVVCVLRDCSGGDMRLTWSKLDHLRDYDNPVSPGALVKAVLLYSRLVDLSHPDSLASQLKDKYGGGVEVEVWSNLPQGSGLGGSSLLAGTLLAALVVLLGHPPPAPSHLVHATLCVEQWLTTGGGWQDQVGGLIGGAKLGFSHRGTPLSVTTYQIPLSLPCLEALNGQLLLIYTGKVRLARNLLQTVIRNWYACDHTLTKCFSELRFLAMQAAGTMLDGNLRGLGSCISNYWRLKKMVASGCEPGMVTKLMVSLEDHCHGMSLAGAGGGGYLYALKTSQECLEGLTCDHVEVDQQGLEVWVGGEKVLERSQVEETLTRAKLNTLIQECK</sequence>
<evidence type="ECO:0000259" key="6">
    <source>
        <dbReference type="Pfam" id="PF07959"/>
    </source>
</evidence>
<keyword evidence="2" id="KW-0547">Nucleotide-binding</keyword>
<dbReference type="InterPro" id="IPR052203">
    <property type="entry name" value="GHMP_Kinase-Related"/>
</dbReference>
<dbReference type="InterPro" id="IPR001174">
    <property type="entry name" value="HddA/FKP"/>
</dbReference>
<dbReference type="PANTHER" id="PTHR32463">
    <property type="entry name" value="L-FUCOSE KINASE"/>
    <property type="match status" value="1"/>
</dbReference>
<evidence type="ECO:0000256" key="2">
    <source>
        <dbReference type="ARBA" id="ARBA00022741"/>
    </source>
</evidence>
<accession>A0A0P4VVN7</accession>
<dbReference type="Pfam" id="PF07959">
    <property type="entry name" value="Fucose_pyrophosphorylase"/>
    <property type="match status" value="1"/>
</dbReference>
<evidence type="ECO:0000256" key="1">
    <source>
        <dbReference type="ARBA" id="ARBA00022679"/>
    </source>
</evidence>
<dbReference type="SUPFAM" id="SSF55060">
    <property type="entry name" value="GHMP Kinase, C-terminal domain"/>
    <property type="match status" value="1"/>
</dbReference>
<feature type="domain" description="GHMP kinase N-terminal" evidence="5">
    <location>
        <begin position="843"/>
        <end position="923"/>
    </location>
</feature>
<reference evidence="7" key="1">
    <citation type="submission" date="2015-09" db="EMBL/GenBank/DDBJ databases">
        <title>Scylla olivacea transcriptome.</title>
        <authorList>
            <person name="Ikhwanuddin M."/>
        </authorList>
    </citation>
    <scope>NUCLEOTIDE SEQUENCE</scope>
</reference>
<protein>
    <recommendedName>
        <fullName evidence="8">L-fucokinase domain-containing protein</fullName>
    </recommendedName>
</protein>
<dbReference type="Pfam" id="PF00288">
    <property type="entry name" value="GHMP_kinases_N"/>
    <property type="match status" value="1"/>
</dbReference>
<keyword evidence="3" id="KW-0418">Kinase</keyword>
<dbReference type="Gene3D" id="3.30.230.120">
    <property type="match status" value="1"/>
</dbReference>
<evidence type="ECO:0008006" key="8">
    <source>
        <dbReference type="Google" id="ProtNLM"/>
    </source>
</evidence>
<proteinExistence type="predicted"/>
<organism evidence="7">
    <name type="scientific">Scylla olivacea</name>
    <name type="common">Orange mud crab</name>
    <name type="synonym">Cancer olivacea</name>
    <dbReference type="NCBI Taxonomy" id="85551"/>
    <lineage>
        <taxon>Eukaryota</taxon>
        <taxon>Metazoa</taxon>
        <taxon>Ecdysozoa</taxon>
        <taxon>Arthropoda</taxon>
        <taxon>Crustacea</taxon>
        <taxon>Multicrustacea</taxon>
        <taxon>Malacostraca</taxon>
        <taxon>Eumalacostraca</taxon>
        <taxon>Eucarida</taxon>
        <taxon>Decapoda</taxon>
        <taxon>Pleocyemata</taxon>
        <taxon>Brachyura</taxon>
        <taxon>Eubrachyura</taxon>
        <taxon>Portunoidea</taxon>
        <taxon>Portunidae</taxon>
        <taxon>Portuninae</taxon>
        <taxon>Scylla</taxon>
    </lineage>
</organism>
<dbReference type="InterPro" id="IPR006204">
    <property type="entry name" value="GHMP_kinase_N_dom"/>
</dbReference>
<dbReference type="InterPro" id="IPR036554">
    <property type="entry name" value="GHMP_kinase_C_sf"/>
</dbReference>